<keyword evidence="6 13" id="KW-1133">Transmembrane helix</keyword>
<dbReference type="NCBIfam" id="TIGR00916">
    <property type="entry name" value="2A0604s01"/>
    <property type="match status" value="1"/>
</dbReference>
<dbReference type="InterPro" id="IPR055344">
    <property type="entry name" value="SecD_SecF_C_bact"/>
</dbReference>
<dbReference type="STRING" id="639282.DEFDS_0095"/>
<keyword evidence="13" id="KW-0997">Cell inner membrane</keyword>
<keyword evidence="5 13" id="KW-0653">Protein transport</keyword>
<evidence type="ECO:0000256" key="3">
    <source>
        <dbReference type="ARBA" id="ARBA00022475"/>
    </source>
</evidence>
<organism evidence="15 16">
    <name type="scientific">Deferribacter desulfuricans (strain DSM 14783 / JCM 11476 / NBRC 101012 / SSM1)</name>
    <dbReference type="NCBI Taxonomy" id="639282"/>
    <lineage>
        <taxon>Bacteria</taxon>
        <taxon>Pseudomonadati</taxon>
        <taxon>Deferribacterota</taxon>
        <taxon>Deferribacteres</taxon>
        <taxon>Deferribacterales</taxon>
        <taxon>Deferribacteraceae</taxon>
        <taxon>Deferribacter</taxon>
    </lineage>
</organism>
<protein>
    <recommendedName>
        <fullName evidence="13">Protein-export membrane protein SecF</fullName>
    </recommendedName>
</protein>
<dbReference type="KEGG" id="ddf:DEFDS_0095"/>
<dbReference type="PRINTS" id="PR01755">
    <property type="entry name" value="SECFTRNLCASE"/>
</dbReference>
<comment type="function">
    <text evidence="9 13">Part of the Sec protein translocase complex. Interacts with the SecYEG preprotein conducting channel. SecDF uses the proton motive force (PMF) to complete protein translocation after the ATP-dependent function of SecA.</text>
</comment>
<proteinExistence type="inferred from homology"/>
<dbReference type="GO" id="GO:0065002">
    <property type="term" value="P:intracellular protein transmembrane transport"/>
    <property type="evidence" value="ECO:0007669"/>
    <property type="project" value="UniProtKB-UniRule"/>
</dbReference>
<dbReference type="Proteomes" id="UP000001520">
    <property type="component" value="Chromosome"/>
</dbReference>
<dbReference type="InterPro" id="IPR022646">
    <property type="entry name" value="SecD/SecF_CS"/>
</dbReference>
<evidence type="ECO:0000256" key="13">
    <source>
        <dbReference type="HAMAP-Rule" id="MF_01464"/>
    </source>
</evidence>
<evidence type="ECO:0000256" key="6">
    <source>
        <dbReference type="ARBA" id="ARBA00022989"/>
    </source>
</evidence>
<dbReference type="PANTHER" id="PTHR30081:SF8">
    <property type="entry name" value="PROTEIN TRANSLOCASE SUBUNIT SECF"/>
    <property type="match status" value="1"/>
</dbReference>
<dbReference type="HAMAP" id="MF_01464_B">
    <property type="entry name" value="SecF_B"/>
    <property type="match status" value="1"/>
</dbReference>
<feature type="transmembrane region" description="Helical" evidence="13">
    <location>
        <begin position="139"/>
        <end position="156"/>
    </location>
</feature>
<dbReference type="SUPFAM" id="SSF82866">
    <property type="entry name" value="Multidrug efflux transporter AcrB transmembrane domain"/>
    <property type="match status" value="1"/>
</dbReference>
<dbReference type="RefSeq" id="WP_013006855.1">
    <property type="nucleotide sequence ID" value="NC_013939.1"/>
</dbReference>
<comment type="similarity">
    <text evidence="13">Belongs to the SecD/SecF family. SecF subfamily.</text>
</comment>
<dbReference type="NCBIfam" id="TIGR00966">
    <property type="entry name" value="transloc_SecF"/>
    <property type="match status" value="1"/>
</dbReference>
<keyword evidence="16" id="KW-1185">Reference proteome</keyword>
<dbReference type="OrthoDB" id="9774769at2"/>
<comment type="similarity">
    <text evidence="10">In the C-terminal section; belongs to the SecD/SecF family. SecF subfamily.</text>
</comment>
<evidence type="ECO:0000256" key="4">
    <source>
        <dbReference type="ARBA" id="ARBA00022692"/>
    </source>
</evidence>
<feature type="transmembrane region" description="Helical" evidence="13">
    <location>
        <begin position="190"/>
        <end position="211"/>
    </location>
</feature>
<feature type="transmembrane region" description="Helical" evidence="13">
    <location>
        <begin position="161"/>
        <end position="184"/>
    </location>
</feature>
<dbReference type="PANTHER" id="PTHR30081">
    <property type="entry name" value="PROTEIN-EXPORT MEMBRANE PROTEIN SEC"/>
    <property type="match status" value="1"/>
</dbReference>
<dbReference type="GO" id="GO:0015450">
    <property type="term" value="F:protein-transporting ATPase activity"/>
    <property type="evidence" value="ECO:0007669"/>
    <property type="project" value="InterPro"/>
</dbReference>
<evidence type="ECO:0000259" key="14">
    <source>
        <dbReference type="Pfam" id="PF02355"/>
    </source>
</evidence>
<dbReference type="AlphaFoldDB" id="D3PAI4"/>
<evidence type="ECO:0000256" key="10">
    <source>
        <dbReference type="ARBA" id="ARBA00060856"/>
    </source>
</evidence>
<feature type="transmembrane region" description="Helical" evidence="13">
    <location>
        <begin position="20"/>
        <end position="40"/>
    </location>
</feature>
<keyword evidence="3 13" id="KW-1003">Cell membrane</keyword>
<comment type="subunit">
    <text evidence="13">Forms a complex with SecD. Part of the essential Sec protein translocation apparatus which comprises SecA, SecYEG and auxiliary proteins SecDF. Other proteins may also be involved.</text>
</comment>
<evidence type="ECO:0000256" key="9">
    <source>
        <dbReference type="ARBA" id="ARBA00059018"/>
    </source>
</evidence>
<gene>
    <name evidence="13 15" type="primary">secF</name>
    <name evidence="15" type="ordered locus">DEFDS_0095</name>
</gene>
<comment type="similarity">
    <text evidence="11">In the N-terminal section; belongs to the SecD/SecF family. SecD subfamily.</text>
</comment>
<evidence type="ECO:0000256" key="1">
    <source>
        <dbReference type="ARBA" id="ARBA00004651"/>
    </source>
</evidence>
<dbReference type="GO" id="GO:0043952">
    <property type="term" value="P:protein transport by the Sec complex"/>
    <property type="evidence" value="ECO:0007669"/>
    <property type="project" value="UniProtKB-UniRule"/>
</dbReference>
<feature type="domain" description="Protein export membrane protein SecD/SecF C-terminal" evidence="14">
    <location>
        <begin position="118"/>
        <end position="294"/>
    </location>
</feature>
<dbReference type="Gene3D" id="1.20.1640.10">
    <property type="entry name" value="Multidrug efflux transporter AcrB transmembrane domain"/>
    <property type="match status" value="1"/>
</dbReference>
<evidence type="ECO:0000256" key="2">
    <source>
        <dbReference type="ARBA" id="ARBA00022448"/>
    </source>
</evidence>
<dbReference type="InterPro" id="IPR022813">
    <property type="entry name" value="SecD/SecF_arch_bac"/>
</dbReference>
<dbReference type="Pfam" id="PF02355">
    <property type="entry name" value="SecD_SecF_C"/>
    <property type="match status" value="1"/>
</dbReference>
<keyword evidence="4 13" id="KW-0812">Transmembrane</keyword>
<sequence length="299" mass="32919">MFEIIKPGTKIDFMGKSKLFFIISGLLVLLSIVIIFTKGFNLGIDFAGGTVIQVRFDSPPKLDLLRENIKKLNLGDVVIQNFGDEREVLIRVEKTNQDLNAVANDIKKALSGSFKGNKFIVERVEQVGPQVGSELQKKATMAVIYALIGILIYVTVRFEFIFSLGAVLALFHDVIITLGAFSLASKEINLPIVAAVLTIVGYSLNDTIVVYDRIRERMRNSTAKINLIDLINQSINETLSRTLLTSFTTFLAVLALYLFGSEVIKNFSFALLVGIIVGTYSSIGIASALVYSIKNIKKA</sequence>
<keyword evidence="8 13" id="KW-0472">Membrane</keyword>
<dbReference type="GO" id="GO:0006605">
    <property type="term" value="P:protein targeting"/>
    <property type="evidence" value="ECO:0007669"/>
    <property type="project" value="UniProtKB-UniRule"/>
</dbReference>
<comment type="subcellular location">
    <subcellularLocation>
        <location evidence="13">Cell inner membrane</location>
        <topology evidence="13">Multi-pass membrane protein</topology>
    </subcellularLocation>
    <subcellularLocation>
        <location evidence="1">Cell membrane</location>
        <topology evidence="1">Multi-pass membrane protein</topology>
    </subcellularLocation>
</comment>
<evidence type="ECO:0000313" key="15">
    <source>
        <dbReference type="EMBL" id="BAI79607.1"/>
    </source>
</evidence>
<dbReference type="GO" id="GO:0005886">
    <property type="term" value="C:plasma membrane"/>
    <property type="evidence" value="ECO:0007669"/>
    <property type="project" value="UniProtKB-SubCell"/>
</dbReference>
<evidence type="ECO:0000256" key="11">
    <source>
        <dbReference type="ARBA" id="ARBA00061053"/>
    </source>
</evidence>
<dbReference type="EMBL" id="AP011529">
    <property type="protein sequence ID" value="BAI79607.1"/>
    <property type="molecule type" value="Genomic_DNA"/>
</dbReference>
<comment type="subunit">
    <text evidence="12">Part of the essential Sec protein translocation apparatus which comprises SecA, SecYEG and auxiliary proteins SecDF-YajC and YidC.</text>
</comment>
<feature type="transmembrane region" description="Helical" evidence="13">
    <location>
        <begin position="266"/>
        <end position="291"/>
    </location>
</feature>
<keyword evidence="2 13" id="KW-0813">Transport</keyword>
<evidence type="ECO:0000256" key="8">
    <source>
        <dbReference type="ARBA" id="ARBA00023136"/>
    </source>
</evidence>
<dbReference type="InterPro" id="IPR022645">
    <property type="entry name" value="SecD/SecF_bac"/>
</dbReference>
<reference evidence="15 16" key="1">
    <citation type="journal article" date="2010" name="DNA Res.">
        <title>Bacterial lifestyle in a deep-sea hydrothermal vent chimney revealed by the genome sequence of the thermophilic bacterium Deferribacter desulfuricans SSM1.</title>
        <authorList>
            <person name="Takaki Y."/>
            <person name="Shimamura S."/>
            <person name="Nakagawa S."/>
            <person name="Fukuhara Y."/>
            <person name="Horikawa H."/>
            <person name="Ankai A."/>
            <person name="Harada T."/>
            <person name="Hosoyama A."/>
            <person name="Oguchi A."/>
            <person name="Fukui S."/>
            <person name="Fujita N."/>
            <person name="Takami H."/>
            <person name="Takai K."/>
        </authorList>
    </citation>
    <scope>NUCLEOTIDE SEQUENCE [LARGE SCALE GENOMIC DNA]</scope>
    <source>
        <strain evidence="16">DSM 14783 / JCM 11476 / NBRC 101012 / SSM1</strain>
    </source>
</reference>
<evidence type="ECO:0000313" key="16">
    <source>
        <dbReference type="Proteomes" id="UP000001520"/>
    </source>
</evidence>
<evidence type="ECO:0000256" key="5">
    <source>
        <dbReference type="ARBA" id="ARBA00022927"/>
    </source>
</evidence>
<accession>D3PAI4</accession>
<dbReference type="FunFam" id="1.20.1640.10:FF:000024">
    <property type="entry name" value="Multifunctional fusion protein"/>
    <property type="match status" value="1"/>
</dbReference>
<dbReference type="Pfam" id="PF07549">
    <property type="entry name" value="Sec_GG"/>
    <property type="match status" value="1"/>
</dbReference>
<name>D3PAI4_DEFDS</name>
<evidence type="ECO:0000256" key="12">
    <source>
        <dbReference type="ARBA" id="ARBA00065973"/>
    </source>
</evidence>
<feature type="transmembrane region" description="Helical" evidence="13">
    <location>
        <begin position="242"/>
        <end position="260"/>
    </location>
</feature>
<evidence type="ECO:0000256" key="7">
    <source>
        <dbReference type="ARBA" id="ARBA00023010"/>
    </source>
</evidence>
<keyword evidence="7 13" id="KW-0811">Translocation</keyword>
<dbReference type="InterPro" id="IPR005665">
    <property type="entry name" value="SecF_bac"/>
</dbReference>
<dbReference type="eggNOG" id="COG0341">
    <property type="taxonomic scope" value="Bacteria"/>
</dbReference>
<dbReference type="HOGENOM" id="CLU_050012_0_1_0"/>
<dbReference type="InterPro" id="IPR048634">
    <property type="entry name" value="SecD_SecF_C"/>
</dbReference>